<evidence type="ECO:0000256" key="2">
    <source>
        <dbReference type="ARBA" id="ARBA00022630"/>
    </source>
</evidence>
<dbReference type="PANTHER" id="PTHR22912:SF151">
    <property type="entry name" value="DIHYDROLIPOYL DEHYDROGENASE, MITOCHONDRIAL"/>
    <property type="match status" value="1"/>
</dbReference>
<comment type="caution">
    <text evidence="11">The sequence shown here is derived from an EMBL/GenBank/DDBJ whole genome shotgun (WGS) entry which is preliminary data.</text>
</comment>
<protein>
    <recommendedName>
        <fullName evidence="8">Dihydrolipoyl dehydrogenase</fullName>
        <ecNumber evidence="8">1.8.1.4</ecNumber>
    </recommendedName>
</protein>
<dbReference type="EC" id="1.8.1.4" evidence="8"/>
<dbReference type="InterPro" id="IPR036188">
    <property type="entry name" value="FAD/NAD-bd_sf"/>
</dbReference>
<evidence type="ECO:0000256" key="3">
    <source>
        <dbReference type="ARBA" id="ARBA00022827"/>
    </source>
</evidence>
<reference evidence="11" key="1">
    <citation type="journal article" date="2020" name="mSystems">
        <title>Genome- and Community-Level Interaction Insights into Carbon Utilization and Element Cycling Functions of Hydrothermarchaeota in Hydrothermal Sediment.</title>
        <authorList>
            <person name="Zhou Z."/>
            <person name="Liu Y."/>
            <person name="Xu W."/>
            <person name="Pan J."/>
            <person name="Luo Z.H."/>
            <person name="Li M."/>
        </authorList>
    </citation>
    <scope>NUCLEOTIDE SEQUENCE [LARGE SCALE GENOMIC DNA]</scope>
    <source>
        <strain evidence="11">SpSt-1116</strain>
    </source>
</reference>
<evidence type="ECO:0000256" key="8">
    <source>
        <dbReference type="RuleBase" id="RU003692"/>
    </source>
</evidence>
<feature type="domain" description="Pyridine nucleotide-disulphide oxidoreductase dimerisation" evidence="9">
    <location>
        <begin position="341"/>
        <end position="448"/>
    </location>
</feature>
<dbReference type="EMBL" id="DRZC01000012">
    <property type="protein sequence ID" value="HHQ79980.1"/>
    <property type="molecule type" value="Genomic_DNA"/>
</dbReference>
<dbReference type="NCBIfam" id="TIGR01350">
    <property type="entry name" value="lipoamide_DH"/>
    <property type="match status" value="1"/>
</dbReference>
<feature type="domain" description="FAD/NAD(P)-binding" evidence="10">
    <location>
        <begin position="8"/>
        <end position="321"/>
    </location>
</feature>
<proteinExistence type="inferred from homology"/>
<dbReference type="AlphaFoldDB" id="A0A7J3ZKJ8"/>
<keyword evidence="3 8" id="KW-0274">FAD</keyword>
<comment type="similarity">
    <text evidence="1 8">Belongs to the class-I pyridine nucleotide-disulfide oxidoreductase family.</text>
</comment>
<comment type="cofactor">
    <cofactor evidence="8">
        <name>FAD</name>
        <dbReference type="ChEBI" id="CHEBI:57692"/>
    </cofactor>
    <text evidence="8">Binds 1 FAD per subunit.</text>
</comment>
<evidence type="ECO:0000313" key="11">
    <source>
        <dbReference type="EMBL" id="HHQ79980.1"/>
    </source>
</evidence>
<dbReference type="GO" id="GO:0004148">
    <property type="term" value="F:dihydrolipoyl dehydrogenase (NADH) activity"/>
    <property type="evidence" value="ECO:0007669"/>
    <property type="project" value="UniProtKB-EC"/>
</dbReference>
<dbReference type="GO" id="GO:0005737">
    <property type="term" value="C:cytoplasm"/>
    <property type="evidence" value="ECO:0007669"/>
    <property type="project" value="UniProtKB-ARBA"/>
</dbReference>
<dbReference type="InterPro" id="IPR016156">
    <property type="entry name" value="FAD/NAD-linked_Rdtase_dimer_sf"/>
</dbReference>
<comment type="miscellaneous">
    <text evidence="8">The active site is a redox-active disulfide bond.</text>
</comment>
<dbReference type="PRINTS" id="PR00411">
    <property type="entry name" value="PNDRDTASEI"/>
</dbReference>
<gene>
    <name evidence="11" type="primary">lpdA</name>
    <name evidence="11" type="ORF">ENM78_00730</name>
</gene>
<keyword evidence="4 8" id="KW-0560">Oxidoreductase</keyword>
<organism evidence="11">
    <name type="scientific">Fervidicoccus fontis</name>
    <dbReference type="NCBI Taxonomy" id="683846"/>
    <lineage>
        <taxon>Archaea</taxon>
        <taxon>Thermoproteota</taxon>
        <taxon>Thermoprotei</taxon>
        <taxon>Fervidicoccales</taxon>
        <taxon>Fervidicoccaceae</taxon>
        <taxon>Fervidicoccus</taxon>
    </lineage>
</organism>
<dbReference type="SUPFAM" id="SSF55424">
    <property type="entry name" value="FAD/NAD-linked reductases, dimerisation (C-terminal) domain"/>
    <property type="match status" value="1"/>
</dbReference>
<dbReference type="InterPro" id="IPR001100">
    <property type="entry name" value="Pyr_nuc-diS_OxRdtase"/>
</dbReference>
<dbReference type="PROSITE" id="PS00076">
    <property type="entry name" value="PYRIDINE_REDOX_1"/>
    <property type="match status" value="1"/>
</dbReference>
<dbReference type="FunFam" id="3.30.390.30:FF:000001">
    <property type="entry name" value="Dihydrolipoyl dehydrogenase"/>
    <property type="match status" value="1"/>
</dbReference>
<evidence type="ECO:0000259" key="10">
    <source>
        <dbReference type="Pfam" id="PF07992"/>
    </source>
</evidence>
<evidence type="ECO:0000256" key="1">
    <source>
        <dbReference type="ARBA" id="ARBA00007532"/>
    </source>
</evidence>
<dbReference type="InterPro" id="IPR023753">
    <property type="entry name" value="FAD/NAD-binding_dom"/>
</dbReference>
<evidence type="ECO:0000256" key="4">
    <source>
        <dbReference type="ARBA" id="ARBA00023002"/>
    </source>
</evidence>
<sequence>MHSSGKAYDLIVVGGGLGGYPAAIEAARRGLRVALIEAFRLGGECANYGCIPTKAMLEAARLVSEAELVPGISVKLESFERLRQWREDIVERVVSGIEYLLSRYGVEVYYGQGRLASSGGEVIVKAGDGRIRLECKSALIATGSLPSYPSALAPDHERILDTRDFMRLESIPSSTVLIGAGAIGVELSTMLAALGSKVVVVEGLSSVLPGMDPDVSRFMLRALERMGIKVYTGTAAKAIEREGEGIRVQLESGASIKADVAIIATGRRPNTSDVGLEQAGVETSSEGFIKVDGRMRTSNPRVYAAGDVTGHPMLAHKALAQSVVAARNICGEESTFSSRAVPSVVFSIPEAAGVGVTEREAASTGMRFEKAVLRYSSLGRGIIEGGEGFVKVIFDPVTKDVLGVHAVGPEASSIVTAASLAIQAGLTLDTLSELIAPHPTMLEALREVAELALKRPIHVFYKRG</sequence>
<dbReference type="PRINTS" id="PR00368">
    <property type="entry name" value="FADPNR"/>
</dbReference>
<keyword evidence="2 8" id="KW-0285">Flavoprotein</keyword>
<dbReference type="GO" id="GO:0050660">
    <property type="term" value="F:flavin adenine dinucleotide binding"/>
    <property type="evidence" value="ECO:0007669"/>
    <property type="project" value="InterPro"/>
</dbReference>
<evidence type="ECO:0000256" key="6">
    <source>
        <dbReference type="ARBA" id="ARBA00023157"/>
    </source>
</evidence>
<evidence type="ECO:0000256" key="7">
    <source>
        <dbReference type="ARBA" id="ARBA00023284"/>
    </source>
</evidence>
<dbReference type="Pfam" id="PF07992">
    <property type="entry name" value="Pyr_redox_2"/>
    <property type="match status" value="1"/>
</dbReference>
<keyword evidence="6" id="KW-1015">Disulfide bond</keyword>
<dbReference type="Pfam" id="PF02852">
    <property type="entry name" value="Pyr_redox_dim"/>
    <property type="match status" value="1"/>
</dbReference>
<dbReference type="Gene3D" id="3.30.390.30">
    <property type="match status" value="1"/>
</dbReference>
<name>A0A7J3ZKJ8_9CREN</name>
<dbReference type="SUPFAM" id="SSF51905">
    <property type="entry name" value="FAD/NAD(P)-binding domain"/>
    <property type="match status" value="1"/>
</dbReference>
<dbReference type="InterPro" id="IPR050151">
    <property type="entry name" value="Class-I_Pyr_Nuc-Dis_Oxidored"/>
</dbReference>
<dbReference type="PIRSF" id="PIRSF000350">
    <property type="entry name" value="Mercury_reductase_MerA"/>
    <property type="match status" value="1"/>
</dbReference>
<dbReference type="InterPro" id="IPR004099">
    <property type="entry name" value="Pyr_nucl-diS_OxRdtase_dimer"/>
</dbReference>
<dbReference type="PANTHER" id="PTHR22912">
    <property type="entry name" value="DISULFIDE OXIDOREDUCTASE"/>
    <property type="match status" value="1"/>
</dbReference>
<keyword evidence="5 8" id="KW-0520">NAD</keyword>
<dbReference type="Gene3D" id="3.50.50.60">
    <property type="entry name" value="FAD/NAD(P)-binding domain"/>
    <property type="match status" value="2"/>
</dbReference>
<keyword evidence="7 8" id="KW-0676">Redox-active center</keyword>
<comment type="catalytic activity">
    <reaction evidence="8">
        <text>N(6)-[(R)-dihydrolipoyl]-L-lysyl-[protein] + NAD(+) = N(6)-[(R)-lipoyl]-L-lysyl-[protein] + NADH + H(+)</text>
        <dbReference type="Rhea" id="RHEA:15045"/>
        <dbReference type="Rhea" id="RHEA-COMP:10474"/>
        <dbReference type="Rhea" id="RHEA-COMP:10475"/>
        <dbReference type="ChEBI" id="CHEBI:15378"/>
        <dbReference type="ChEBI" id="CHEBI:57540"/>
        <dbReference type="ChEBI" id="CHEBI:57945"/>
        <dbReference type="ChEBI" id="CHEBI:83099"/>
        <dbReference type="ChEBI" id="CHEBI:83100"/>
        <dbReference type="EC" id="1.8.1.4"/>
    </reaction>
</comment>
<dbReference type="InterPro" id="IPR012999">
    <property type="entry name" value="Pyr_OxRdtase_I_AS"/>
</dbReference>
<evidence type="ECO:0000256" key="5">
    <source>
        <dbReference type="ARBA" id="ARBA00023027"/>
    </source>
</evidence>
<accession>A0A7J3ZKJ8</accession>
<evidence type="ECO:0000259" key="9">
    <source>
        <dbReference type="Pfam" id="PF02852"/>
    </source>
</evidence>
<dbReference type="InterPro" id="IPR006258">
    <property type="entry name" value="Lipoamide_DH"/>
</dbReference>
<dbReference type="GO" id="GO:0006103">
    <property type="term" value="P:2-oxoglutarate metabolic process"/>
    <property type="evidence" value="ECO:0007669"/>
    <property type="project" value="TreeGrafter"/>
</dbReference>